<dbReference type="InterPro" id="IPR037120">
    <property type="entry name" value="Haem_peroxidase_sf_animal"/>
</dbReference>
<feature type="domain" description="DOMON" evidence="16">
    <location>
        <begin position="602"/>
        <end position="720"/>
    </location>
</feature>
<dbReference type="CDD" id="cd09631">
    <property type="entry name" value="DOMON_DOH"/>
    <property type="match status" value="1"/>
</dbReference>
<keyword evidence="12" id="KW-0349">Heme</keyword>
<evidence type="ECO:0000256" key="14">
    <source>
        <dbReference type="SAM" id="Phobius"/>
    </source>
</evidence>
<dbReference type="PROSITE" id="PS51384">
    <property type="entry name" value="FAD_FR"/>
    <property type="match status" value="1"/>
</dbReference>
<dbReference type="InterPro" id="IPR039261">
    <property type="entry name" value="FNR_nucleotide-bd"/>
</dbReference>
<dbReference type="SMART" id="SM00665">
    <property type="entry name" value="B561"/>
    <property type="match status" value="1"/>
</dbReference>
<dbReference type="Gene3D" id="2.40.30.10">
    <property type="entry name" value="Translation factors"/>
    <property type="match status" value="1"/>
</dbReference>
<dbReference type="Gene3D" id="3.10.120.10">
    <property type="entry name" value="Cytochrome b5-like heme/steroid binding domain"/>
    <property type="match status" value="1"/>
</dbReference>
<dbReference type="PRINTS" id="PR00457">
    <property type="entry name" value="ANPEROXIDASE"/>
</dbReference>
<proteinExistence type="predicted"/>
<feature type="transmembrane region" description="Helical" evidence="14">
    <location>
        <begin position="874"/>
        <end position="899"/>
    </location>
</feature>
<keyword evidence="11" id="KW-0325">Glycoprotein</keyword>
<accession>A0A9N9AVS9</accession>
<dbReference type="InterPro" id="IPR010255">
    <property type="entry name" value="Haem_peroxidase_sf"/>
</dbReference>
<evidence type="ECO:0000259" key="18">
    <source>
        <dbReference type="PROSITE" id="PS51384"/>
    </source>
</evidence>
<dbReference type="PROSITE" id="PS50292">
    <property type="entry name" value="PEROXIDASE_3"/>
    <property type="match status" value="1"/>
</dbReference>
<dbReference type="Gene3D" id="2.60.40.1210">
    <property type="entry name" value="Cellobiose dehydrogenase, cytochrome domain"/>
    <property type="match status" value="1"/>
</dbReference>
<dbReference type="PANTHER" id="PTHR11475">
    <property type="entry name" value="OXIDASE/PEROXIDASE"/>
    <property type="match status" value="1"/>
</dbReference>
<dbReference type="PROSITE" id="PS50255">
    <property type="entry name" value="CYTOCHROME_B5_2"/>
    <property type="match status" value="1"/>
</dbReference>
<dbReference type="SMART" id="SM00664">
    <property type="entry name" value="DoH"/>
    <property type="match status" value="1"/>
</dbReference>
<evidence type="ECO:0000256" key="8">
    <source>
        <dbReference type="ARBA" id="ARBA00022989"/>
    </source>
</evidence>
<name>A0A9N9AVS9_9GLOM</name>
<dbReference type="EMBL" id="CAJVPJ010000638">
    <property type="protein sequence ID" value="CAG8545211.1"/>
    <property type="molecule type" value="Genomic_DNA"/>
</dbReference>
<dbReference type="PROSITE" id="PS50836">
    <property type="entry name" value="DOMON"/>
    <property type="match status" value="1"/>
</dbReference>
<dbReference type="Gene3D" id="3.40.50.80">
    <property type="entry name" value="Nucleotide-binding domain of ferredoxin-NADP reductase (FNR) module"/>
    <property type="match status" value="1"/>
</dbReference>
<evidence type="ECO:0000313" key="19">
    <source>
        <dbReference type="EMBL" id="CAG8545211.1"/>
    </source>
</evidence>
<dbReference type="CDD" id="cd06183">
    <property type="entry name" value="cyt_b5_reduct_like"/>
    <property type="match status" value="1"/>
</dbReference>
<feature type="transmembrane region" description="Helical" evidence="14">
    <location>
        <begin position="834"/>
        <end position="853"/>
    </location>
</feature>
<evidence type="ECO:0000256" key="5">
    <source>
        <dbReference type="ARBA" id="ARBA00022525"/>
    </source>
</evidence>
<dbReference type="GO" id="GO:0020037">
    <property type="term" value="F:heme binding"/>
    <property type="evidence" value="ECO:0007669"/>
    <property type="project" value="InterPro"/>
</dbReference>
<dbReference type="InterPro" id="IPR017927">
    <property type="entry name" value="FAD-bd_FR_type"/>
</dbReference>
<evidence type="ECO:0000256" key="6">
    <source>
        <dbReference type="ARBA" id="ARBA00022692"/>
    </source>
</evidence>
<evidence type="ECO:0000256" key="1">
    <source>
        <dbReference type="ARBA" id="ARBA00001974"/>
    </source>
</evidence>
<dbReference type="GO" id="GO:0016020">
    <property type="term" value="C:membrane"/>
    <property type="evidence" value="ECO:0007669"/>
    <property type="project" value="UniProtKB-SubCell"/>
</dbReference>
<dbReference type="GO" id="GO:0005576">
    <property type="term" value="C:extracellular region"/>
    <property type="evidence" value="ECO:0007669"/>
    <property type="project" value="UniProtKB-SubCell"/>
</dbReference>
<dbReference type="InterPro" id="IPR008333">
    <property type="entry name" value="Cbr1-like_FAD-bd_dom"/>
</dbReference>
<dbReference type="Pfam" id="PF03098">
    <property type="entry name" value="An_peroxidase"/>
    <property type="match status" value="1"/>
</dbReference>
<evidence type="ECO:0000259" key="17">
    <source>
        <dbReference type="PROSITE" id="PS50939"/>
    </source>
</evidence>
<keyword evidence="12" id="KW-0408">Iron</keyword>
<evidence type="ECO:0000256" key="4">
    <source>
        <dbReference type="ARBA" id="ARBA00022448"/>
    </source>
</evidence>
<reference evidence="19" key="1">
    <citation type="submission" date="2021-06" db="EMBL/GenBank/DDBJ databases">
        <authorList>
            <person name="Kallberg Y."/>
            <person name="Tangrot J."/>
            <person name="Rosling A."/>
        </authorList>
    </citation>
    <scope>NUCLEOTIDE SEQUENCE</scope>
    <source>
        <strain evidence="19">IA702</strain>
    </source>
</reference>
<evidence type="ECO:0000256" key="7">
    <source>
        <dbReference type="ARBA" id="ARBA00022982"/>
    </source>
</evidence>
<keyword evidence="8 14" id="KW-1133">Transmembrane helix</keyword>
<dbReference type="Gene3D" id="1.10.640.10">
    <property type="entry name" value="Haem peroxidase domain superfamily, animal type"/>
    <property type="match status" value="1"/>
</dbReference>
<keyword evidence="4" id="KW-0813">Transport</keyword>
<dbReference type="SMART" id="SM01117">
    <property type="entry name" value="Cyt-b5"/>
    <property type="match status" value="1"/>
</dbReference>
<dbReference type="OrthoDB" id="823504at2759"/>
<dbReference type="GO" id="GO:0006979">
    <property type="term" value="P:response to oxidative stress"/>
    <property type="evidence" value="ECO:0007669"/>
    <property type="project" value="InterPro"/>
</dbReference>
<gene>
    <name evidence="19" type="ORF">POCULU_LOCUS4736</name>
</gene>
<feature type="domain" description="FAD-binding FR-type" evidence="18">
    <location>
        <begin position="1163"/>
        <end position="1272"/>
    </location>
</feature>
<keyword evidence="10 14" id="KW-0472">Membrane</keyword>
<evidence type="ECO:0000256" key="10">
    <source>
        <dbReference type="ARBA" id="ARBA00023136"/>
    </source>
</evidence>
<feature type="domain" description="Cytochrome b561" evidence="17">
    <location>
        <begin position="730"/>
        <end position="929"/>
    </location>
</feature>
<dbReference type="Proteomes" id="UP000789572">
    <property type="component" value="Unassembled WGS sequence"/>
</dbReference>
<keyword evidence="6 14" id="KW-0812">Transmembrane</keyword>
<evidence type="ECO:0000259" key="15">
    <source>
        <dbReference type="PROSITE" id="PS50255"/>
    </source>
</evidence>
<dbReference type="Pfam" id="PF00173">
    <property type="entry name" value="Cyt-b5"/>
    <property type="match status" value="1"/>
</dbReference>
<evidence type="ECO:0000313" key="20">
    <source>
        <dbReference type="Proteomes" id="UP000789572"/>
    </source>
</evidence>
<sequence length="1583" mass="176639">MAKHKRSHKSSITSFIQIYLAFTFLCLLLSCKFATSTEYRAIDGTGNNLNYPTAGATGDKYLRVDLPTANFVDGRSQPLKTPTDGVLPGTAINSSCTDQLAADVYPLPRCVSNIVSRYGTNLIVNDSKVPIYKSLRKTSHMITFLGQYISYDTSAAVENINLPTYIYAPLDDANYNPPGSPPANIMTAGPDLVAYPNAGVLRQNRSYYDPANPTFGVNGVTGFLDLNPLYGSTLEQSNAVRDTASQRGKLLMVNGYSPWNDTTRTFKLGGPFARSQNIFTLAINTIFLREHNRLCDWLYSINSTWTDEQYFQEARRWNIGQYQKIVSEEYLGIVTGRPLPPYSGYNPNQQPGTDLFFSIVAFRYGHSEISNTYNILNINGETLAELPLSDTVRFDLLLRVGLGPILRSMASQRQEEVDAYVSDGSRAWTGANKLKYEIAAFDVSRCRDLGIPLYNDARAGFGLARKNSFAEVTSNAEIAARLQQVYGTVDKCEAFVCAHAEDHVAGANVGELVYTALIRQFDRYRVTDRFWFQNYFSTTEQLTFRNRTFRDVIVDNLTPDELPEGITFPASIWTVLPPTDSSLSNAPNPITDPYPGDMTRWPEYQVRFGVTDKTLQFLINFATESGNGWFGIGFGPSDNGMTDADFIIGTVSSGSASLGNYISKGYQPPVLDSGHQDFQLTSTTLNGSVYQIEFNRPLAAASSGRKAITEGQMKMIMAFNPTTNVVTYHGPRNRARQLVDFSLGKVINLQDTAIAASPERQRQTRLAHGFGMFTIFCIIFPTSIYVIRYYKHTTFYLKFHRNMQLFGVLLVGTFGAAAIATIANLQTNHAKIGLAVYIGTFLQMSFGLTTYWSQQKIESVNEGLLRVVKRTHRYFGMVLMITAWFSLYLGINVYCITYGADKVPWQGALIGVVALICLIFIGGQIWKIMGGKCRIKACTGAEAEEKTVDLFFDAAGLNAMPDFTWDQVNEGVQRGAFLVVCDGFVADIRRWIHSHPGGEKILHRVIGTDITNDFYNTHRPTATPKEEIDPDPNATDKNDMMAYSKGAHLVSPVLGRYTHLWEQQALDPDQKLRRRKTMSAKIDDFNIERFHKSSEPIARHKHTNFAVRQFAGMVIGKIKGDSYDERNVEKADDAPPTPTSEQSYFRLQQPFFVTDLKKDTSVRVFKRYQLVEKALVNGDPERPVIKFTFSKLHQLKDSEGDRIIPGDYIEIQARVKGQVVVRAYTPVEGRISRRFSIIVKVYEHGLMSQHLAHQRIGYELKVRGPFDLLDRRGVTHMTQNELSTIMGRRFSSTHSVISNLSAGSSTTGRSSGHLLLNPNSFDGCWDQLVMIAGGSGITPMVQLINFHLKVLATSRDRHITMHLLFANKRVEDIIMGLELESLAANSKGALTVTYMLSNPPTVGHEWEGLHGHVTTSVLHTWLLHHGMNTHTVSFPRSPTAYDPTGQLDERYSPTLRAGEVTGNYDGKDSQKLAIRDQYDMSDQPDLTNHEVVTTINKGTQDIITTERTSPSEGSTNSGSPNSMRPLPQPPTRQPSHSYSRGASFNYLMVQKKIVACGPAAMLDKIGASLKEMGYADDDYILLY</sequence>
<keyword evidence="20" id="KW-1185">Reference proteome</keyword>
<dbReference type="SUPFAM" id="SSF48113">
    <property type="entry name" value="Heme-dependent peroxidases"/>
    <property type="match status" value="1"/>
</dbReference>
<dbReference type="Pfam" id="PF00970">
    <property type="entry name" value="FAD_binding_6"/>
    <property type="match status" value="1"/>
</dbReference>
<dbReference type="InterPro" id="IPR017938">
    <property type="entry name" value="Riboflavin_synthase-like_b-brl"/>
</dbReference>
<comment type="subcellular location">
    <subcellularLocation>
        <location evidence="2">Membrane</location>
    </subcellularLocation>
    <subcellularLocation>
        <location evidence="3">Secreted</location>
    </subcellularLocation>
</comment>
<evidence type="ECO:0000256" key="11">
    <source>
        <dbReference type="ARBA" id="ARBA00023180"/>
    </source>
</evidence>
<feature type="transmembrane region" description="Helical" evidence="14">
    <location>
        <begin position="905"/>
        <end position="926"/>
    </location>
</feature>
<feature type="region of interest" description="Disordered" evidence="13">
    <location>
        <begin position="1498"/>
        <end position="1538"/>
    </location>
</feature>
<dbReference type="Gene3D" id="1.20.120.1770">
    <property type="match status" value="1"/>
</dbReference>
<feature type="transmembrane region" description="Helical" evidence="14">
    <location>
        <begin position="766"/>
        <end position="790"/>
    </location>
</feature>
<dbReference type="SUPFAM" id="SSF52343">
    <property type="entry name" value="Ferredoxin reductase-like, C-terminal NADP-linked domain"/>
    <property type="match status" value="1"/>
</dbReference>
<dbReference type="Pfam" id="PF03351">
    <property type="entry name" value="DOMON"/>
    <property type="match status" value="1"/>
</dbReference>
<dbReference type="CDD" id="cd08760">
    <property type="entry name" value="Cyt_b561_FRRS1_like"/>
    <property type="match status" value="1"/>
</dbReference>
<keyword evidence="9" id="KW-0560">Oxidoreductase</keyword>
<dbReference type="InterPro" id="IPR001199">
    <property type="entry name" value="Cyt_B5-like_heme/steroid-bd"/>
</dbReference>
<comment type="cofactor">
    <cofactor evidence="1">
        <name>FAD</name>
        <dbReference type="ChEBI" id="CHEBI:57692"/>
    </cofactor>
</comment>
<evidence type="ECO:0000256" key="2">
    <source>
        <dbReference type="ARBA" id="ARBA00004370"/>
    </source>
</evidence>
<dbReference type="PANTHER" id="PTHR11475:SF4">
    <property type="entry name" value="CHORION PEROXIDASE"/>
    <property type="match status" value="1"/>
</dbReference>
<dbReference type="Pfam" id="PF03188">
    <property type="entry name" value="Cytochrom_B561"/>
    <property type="match status" value="1"/>
</dbReference>
<dbReference type="InterPro" id="IPR045266">
    <property type="entry name" value="DOH_DOMON"/>
</dbReference>
<dbReference type="InterPro" id="IPR006593">
    <property type="entry name" value="Cyt_b561/ferric_Rdtase_TM"/>
</dbReference>
<evidence type="ECO:0000256" key="12">
    <source>
        <dbReference type="PIRSR" id="PIRSR619791-2"/>
    </source>
</evidence>
<dbReference type="Pfam" id="PF00175">
    <property type="entry name" value="NAD_binding_1"/>
    <property type="match status" value="1"/>
</dbReference>
<evidence type="ECO:0000256" key="3">
    <source>
        <dbReference type="ARBA" id="ARBA00004613"/>
    </source>
</evidence>
<keyword evidence="5" id="KW-0964">Secreted</keyword>
<dbReference type="GO" id="GO:0046872">
    <property type="term" value="F:metal ion binding"/>
    <property type="evidence" value="ECO:0007669"/>
    <property type="project" value="UniProtKB-KW"/>
</dbReference>
<dbReference type="GO" id="GO:0004601">
    <property type="term" value="F:peroxidase activity"/>
    <property type="evidence" value="ECO:0007669"/>
    <property type="project" value="InterPro"/>
</dbReference>
<dbReference type="SUPFAM" id="SSF55856">
    <property type="entry name" value="Cytochrome b5-like heme/steroid binding domain"/>
    <property type="match status" value="1"/>
</dbReference>
<dbReference type="PROSITE" id="PS50939">
    <property type="entry name" value="CYTOCHROME_B561"/>
    <property type="match status" value="1"/>
</dbReference>
<protein>
    <submittedName>
        <fullName evidence="19">8997_t:CDS:1</fullName>
    </submittedName>
</protein>
<evidence type="ECO:0000256" key="13">
    <source>
        <dbReference type="SAM" id="MobiDB-lite"/>
    </source>
</evidence>
<feature type="domain" description="Cytochrome b5 heme-binding" evidence="15">
    <location>
        <begin position="960"/>
        <end position="1022"/>
    </location>
</feature>
<dbReference type="InterPro" id="IPR036400">
    <property type="entry name" value="Cyt_B5-like_heme/steroid_sf"/>
</dbReference>
<organism evidence="19 20">
    <name type="scientific">Paraglomus occultum</name>
    <dbReference type="NCBI Taxonomy" id="144539"/>
    <lineage>
        <taxon>Eukaryota</taxon>
        <taxon>Fungi</taxon>
        <taxon>Fungi incertae sedis</taxon>
        <taxon>Mucoromycota</taxon>
        <taxon>Glomeromycotina</taxon>
        <taxon>Glomeromycetes</taxon>
        <taxon>Paraglomerales</taxon>
        <taxon>Paraglomeraceae</taxon>
        <taxon>Paraglomus</taxon>
    </lineage>
</organism>
<feature type="binding site" description="axial binding residue" evidence="12">
    <location>
        <position position="366"/>
    </location>
    <ligand>
        <name>heme b</name>
        <dbReference type="ChEBI" id="CHEBI:60344"/>
    </ligand>
    <ligandPart>
        <name>Fe</name>
        <dbReference type="ChEBI" id="CHEBI:18248"/>
    </ligandPart>
</feature>
<dbReference type="SUPFAM" id="SSF63380">
    <property type="entry name" value="Riboflavin synthase domain-like"/>
    <property type="match status" value="1"/>
</dbReference>
<dbReference type="PROSITE" id="PS51257">
    <property type="entry name" value="PROKAR_LIPOPROTEIN"/>
    <property type="match status" value="1"/>
</dbReference>
<dbReference type="SUPFAM" id="SSF49344">
    <property type="entry name" value="CBD9-like"/>
    <property type="match status" value="1"/>
</dbReference>
<dbReference type="InterPro" id="IPR019791">
    <property type="entry name" value="Haem_peroxidase_animal"/>
</dbReference>
<feature type="compositionally biased region" description="Polar residues" evidence="13">
    <location>
        <begin position="1498"/>
        <end position="1522"/>
    </location>
</feature>
<dbReference type="InterPro" id="IPR005018">
    <property type="entry name" value="DOMON_domain"/>
</dbReference>
<keyword evidence="12" id="KW-0479">Metal-binding</keyword>
<dbReference type="InterPro" id="IPR001433">
    <property type="entry name" value="OxRdtase_FAD/NAD-bd"/>
</dbReference>
<keyword evidence="7" id="KW-0249">Electron transport</keyword>
<evidence type="ECO:0000259" key="16">
    <source>
        <dbReference type="PROSITE" id="PS50836"/>
    </source>
</evidence>
<feature type="transmembrane region" description="Helical" evidence="14">
    <location>
        <begin position="802"/>
        <end position="822"/>
    </location>
</feature>
<evidence type="ECO:0000256" key="9">
    <source>
        <dbReference type="ARBA" id="ARBA00023002"/>
    </source>
</evidence>
<comment type="caution">
    <text evidence="19">The sequence shown here is derived from an EMBL/GenBank/DDBJ whole genome shotgun (WGS) entry which is preliminary data.</text>
</comment>